<dbReference type="AlphaFoldDB" id="A0A853M7X1"/>
<evidence type="ECO:0000259" key="1">
    <source>
        <dbReference type="Pfam" id="PF03781"/>
    </source>
</evidence>
<dbReference type="Gene3D" id="3.90.1580.10">
    <property type="entry name" value="paralog of FGE (formylglycine-generating enzyme)"/>
    <property type="match status" value="1"/>
</dbReference>
<dbReference type="InterPro" id="IPR016187">
    <property type="entry name" value="CTDL_fold"/>
</dbReference>
<accession>A0A853M7X1</accession>
<proteinExistence type="predicted"/>
<dbReference type="GO" id="GO:0120147">
    <property type="term" value="F:formylglycine-generating oxidase activity"/>
    <property type="evidence" value="ECO:0007669"/>
    <property type="project" value="TreeGrafter"/>
</dbReference>
<dbReference type="PANTHER" id="PTHR23150">
    <property type="entry name" value="SULFATASE MODIFYING FACTOR 1, 2"/>
    <property type="match status" value="1"/>
</dbReference>
<dbReference type="EMBL" id="LYXA01000001">
    <property type="protein sequence ID" value="OBU75201.1"/>
    <property type="molecule type" value="Genomic_DNA"/>
</dbReference>
<evidence type="ECO:0000313" key="3">
    <source>
        <dbReference type="Proteomes" id="UP000093903"/>
    </source>
</evidence>
<name>A0A853M7X1_9CYAN</name>
<dbReference type="InterPro" id="IPR051043">
    <property type="entry name" value="Sulfatase_Mod_Factor_Kinase"/>
</dbReference>
<dbReference type="InterPro" id="IPR005532">
    <property type="entry name" value="SUMF_dom"/>
</dbReference>
<dbReference type="PANTHER" id="PTHR23150:SF35">
    <property type="entry name" value="BLL6746 PROTEIN"/>
    <property type="match status" value="1"/>
</dbReference>
<evidence type="ECO:0000313" key="2">
    <source>
        <dbReference type="EMBL" id="OBU75201.1"/>
    </source>
</evidence>
<dbReference type="Pfam" id="PF03781">
    <property type="entry name" value="FGE-sulfatase"/>
    <property type="match status" value="1"/>
</dbReference>
<organism evidence="2 3">
    <name type="scientific">Cylindrospermopsis raciborskii CS-505</name>
    <dbReference type="NCBI Taxonomy" id="533240"/>
    <lineage>
        <taxon>Bacteria</taxon>
        <taxon>Bacillati</taxon>
        <taxon>Cyanobacteriota</taxon>
        <taxon>Cyanophyceae</taxon>
        <taxon>Nostocales</taxon>
        <taxon>Aphanizomenonaceae</taxon>
        <taxon>Cylindrospermopsis</taxon>
    </lineage>
</organism>
<feature type="domain" description="Sulfatase-modifying factor enzyme-like" evidence="1">
    <location>
        <begin position="45"/>
        <end position="269"/>
    </location>
</feature>
<dbReference type="SUPFAM" id="SSF56436">
    <property type="entry name" value="C-type lectin-like"/>
    <property type="match status" value="1"/>
</dbReference>
<dbReference type="RefSeq" id="WP_006277432.1">
    <property type="nucleotide sequence ID" value="NZ_ACYA01000039.1"/>
</dbReference>
<dbReference type="InterPro" id="IPR042095">
    <property type="entry name" value="SUMF_sf"/>
</dbReference>
<protein>
    <submittedName>
        <fullName evidence="2">Sulfatase-modifying factor protein</fullName>
    </submittedName>
</protein>
<comment type="caution">
    <text evidence="2">The sequence shown here is derived from an EMBL/GenBank/DDBJ whole genome shotgun (WGS) entry which is preliminary data.</text>
</comment>
<sequence>MCPQLENLENFKFDLITTNQTGEIISRTDGSARYFLEEIGPIRLKMVEIPGGVFTMGSPENEEGRYNYESPQHQVTVPPFFMGKYQITQEQYQVLMGENPSRFPGRKRPVERVTWIEAGKFCEQLSKKTGKNYTLPSEAQWEYACRAGTITPFHFGGSINTDLANYNGNYTQGSVTKGEWRQQTTEVGIFPPNAFGLYDMHGNVCEWCLDTWHRNYQGAPNDGSPWIDESSQYKVIRGGSWINLNRICRCASRDFNFDYYNDHYGFRVVCNVQLW</sequence>
<gene>
    <name evidence="2" type="ORF">A9P98_01910</name>
</gene>
<dbReference type="Proteomes" id="UP000093903">
    <property type="component" value="Unassembled WGS sequence"/>
</dbReference>
<reference evidence="2 3" key="1">
    <citation type="submission" date="2016-05" db="EMBL/GenBank/DDBJ databases">
        <title>First complete genome of the cyanobacterium Cylindrospermopsis raciborskii CS505, containing a circular chromosome and a single extrachromosomal element.</title>
        <authorList>
            <person name="Fuentes J."/>
            <person name="Tamames J."/>
            <person name="Allen E."/>
            <person name="Plominski A."/>
            <person name="Vasquez M."/>
        </authorList>
    </citation>
    <scope>NUCLEOTIDE SEQUENCE [LARGE SCALE GENOMIC DNA]</scope>
    <source>
        <strain evidence="2 3">CS505</strain>
    </source>
</reference>